<evidence type="ECO:0000313" key="2">
    <source>
        <dbReference type="EMBL" id="OEF99447.1"/>
    </source>
</evidence>
<dbReference type="STRING" id="337097.BHF71_09045"/>
<keyword evidence="1" id="KW-0812">Transmembrane</keyword>
<dbReference type="EMBL" id="MIJF01000023">
    <property type="protein sequence ID" value="OEF99447.1"/>
    <property type="molecule type" value="Genomic_DNA"/>
</dbReference>
<feature type="transmembrane region" description="Helical" evidence="1">
    <location>
        <begin position="83"/>
        <end position="102"/>
    </location>
</feature>
<keyword evidence="3" id="KW-1185">Reference proteome</keyword>
<proteinExistence type="predicted"/>
<feature type="transmembrane region" description="Helical" evidence="1">
    <location>
        <begin position="108"/>
        <end position="129"/>
    </location>
</feature>
<evidence type="ECO:0000256" key="1">
    <source>
        <dbReference type="SAM" id="Phobius"/>
    </source>
</evidence>
<feature type="transmembrane region" description="Helical" evidence="1">
    <location>
        <begin position="268"/>
        <end position="291"/>
    </location>
</feature>
<gene>
    <name evidence="2" type="ORF">BHF71_09045</name>
</gene>
<feature type="transmembrane region" description="Helical" evidence="1">
    <location>
        <begin position="12"/>
        <end position="31"/>
    </location>
</feature>
<sequence>MIFNGGDQLEYRLLYLVVLNVLGIFAINLFWNSKRSNTNLTVHIRKNRFEKIVDQLRRGIDEDEVTKIFVQAGWKLTALQYQAIRYFLFVIWMFLTYVLFWIKHEIYPLNQVIFGAFIFIISSPTLTFGGKKTPFNYVLDFFIKRNKKKKNMEIYRTIAQFKNMIITNKDNPIGSDFILEQLRKFTNVIRPEFNKMIFLWSMGKKEEGCDYFANAIGTKEAFELASFFRKLDQLNPYELNNQIVLLQEVIKRERETTRLKSDENISNLIYLLVVITNMVVMINFVIIVYYLEFIQLMRFF</sequence>
<dbReference type="AlphaFoldDB" id="A0A1D2YUT3"/>
<protein>
    <recommendedName>
        <fullName evidence="4">Type II secretion system protein GspF domain-containing protein</fullName>
    </recommendedName>
</protein>
<dbReference type="Proteomes" id="UP000243739">
    <property type="component" value="Unassembled WGS sequence"/>
</dbReference>
<organism evidence="2 3">
    <name type="scientific">Vulcanibacillus modesticaldus</name>
    <dbReference type="NCBI Taxonomy" id="337097"/>
    <lineage>
        <taxon>Bacteria</taxon>
        <taxon>Bacillati</taxon>
        <taxon>Bacillota</taxon>
        <taxon>Bacilli</taxon>
        <taxon>Bacillales</taxon>
        <taxon>Bacillaceae</taxon>
        <taxon>Vulcanibacillus</taxon>
    </lineage>
</organism>
<keyword evidence="1" id="KW-0472">Membrane</keyword>
<evidence type="ECO:0008006" key="4">
    <source>
        <dbReference type="Google" id="ProtNLM"/>
    </source>
</evidence>
<keyword evidence="1" id="KW-1133">Transmembrane helix</keyword>
<comment type="caution">
    <text evidence="2">The sequence shown here is derived from an EMBL/GenBank/DDBJ whole genome shotgun (WGS) entry which is preliminary data.</text>
</comment>
<evidence type="ECO:0000313" key="3">
    <source>
        <dbReference type="Proteomes" id="UP000243739"/>
    </source>
</evidence>
<name>A0A1D2YUT3_9BACI</name>
<accession>A0A1D2YUT3</accession>
<reference evidence="2 3" key="1">
    <citation type="submission" date="2016-09" db="EMBL/GenBank/DDBJ databases">
        <title>Draft genome sequence for the type strain of Vulcanibacillus modesticaldus BR, a strictly anaerobic, moderately thermophilic, and nitrate-reducing bacterium from deep sea-hydrothermal vents of the Mid-Atlantic Ridge.</title>
        <authorList>
            <person name="Abin C.A."/>
            <person name="Hollibaugh J.T."/>
        </authorList>
    </citation>
    <scope>NUCLEOTIDE SEQUENCE [LARGE SCALE GENOMIC DNA]</scope>
    <source>
        <strain evidence="2 3">BR</strain>
    </source>
</reference>